<feature type="transmembrane region" description="Helical" evidence="3">
    <location>
        <begin position="47"/>
        <end position="68"/>
    </location>
</feature>
<accession>A0A563UJP0</accession>
<keyword evidence="1" id="KW-0406">Ion transport</keyword>
<dbReference type="GO" id="GO:0008289">
    <property type="term" value="F:lipid binding"/>
    <property type="evidence" value="ECO:0007669"/>
    <property type="project" value="UniProtKB-KW"/>
</dbReference>
<keyword evidence="1" id="KW-0138">CF(0)</keyword>
<keyword evidence="3" id="KW-0812">Transmembrane</keyword>
<comment type="caution">
    <text evidence="4">The sequence shown here is derived from an EMBL/GenBank/DDBJ whole genome shotgun (WGS) entry which is preliminary data.</text>
</comment>
<dbReference type="Proteomes" id="UP000320042">
    <property type="component" value="Unassembled WGS sequence"/>
</dbReference>
<feature type="transmembrane region" description="Helical" evidence="3">
    <location>
        <begin position="103"/>
        <end position="128"/>
    </location>
</feature>
<dbReference type="AlphaFoldDB" id="A0A563UJP0"/>
<feature type="transmembrane region" description="Helical" evidence="3">
    <location>
        <begin position="12"/>
        <end position="35"/>
    </location>
</feature>
<gene>
    <name evidence="4" type="ORF">FPZ43_03720</name>
</gene>
<sequence length="153" mass="17171">MQQQSRSPKLKTIQIIHLALLAGMVLYVAIVFFLKQSTAVKFDKDDVFAFIVPVVAIMGAFASYFLFGKALPQAQRQPSAQGKLVIYQTALIMRYAFLEGPALFATTVYFLTGNFLFLAIAIAIIAYFTTLRPTKEKLTNDLSLNYDDQQLLF</sequence>
<dbReference type="OrthoDB" id="1121914at2"/>
<dbReference type="RefSeq" id="WP_146380489.1">
    <property type="nucleotide sequence ID" value="NZ_VOEJ01000001.1"/>
</dbReference>
<keyword evidence="3" id="KW-0472">Membrane</keyword>
<dbReference type="EMBL" id="VOEJ01000001">
    <property type="protein sequence ID" value="TWR31592.1"/>
    <property type="molecule type" value="Genomic_DNA"/>
</dbReference>
<evidence type="ECO:0000256" key="3">
    <source>
        <dbReference type="SAM" id="Phobius"/>
    </source>
</evidence>
<protein>
    <submittedName>
        <fullName evidence="4">ATP synthase F0 subunit C</fullName>
    </submittedName>
</protein>
<evidence type="ECO:0000313" key="4">
    <source>
        <dbReference type="EMBL" id="TWR31592.1"/>
    </source>
</evidence>
<reference evidence="4 5" key="1">
    <citation type="submission" date="2019-07" db="EMBL/GenBank/DDBJ databases">
        <authorList>
            <person name="Kim J."/>
        </authorList>
    </citation>
    <scope>NUCLEOTIDE SEQUENCE [LARGE SCALE GENOMIC DNA]</scope>
    <source>
        <strain evidence="5">dk17</strain>
    </source>
</reference>
<evidence type="ECO:0000313" key="5">
    <source>
        <dbReference type="Proteomes" id="UP000320042"/>
    </source>
</evidence>
<keyword evidence="2" id="KW-0446">Lipid-binding</keyword>
<organism evidence="4 5">
    <name type="scientific">Mucilaginibacter pallidiroseus</name>
    <dbReference type="NCBI Taxonomy" id="2599295"/>
    <lineage>
        <taxon>Bacteria</taxon>
        <taxon>Pseudomonadati</taxon>
        <taxon>Bacteroidota</taxon>
        <taxon>Sphingobacteriia</taxon>
        <taxon>Sphingobacteriales</taxon>
        <taxon>Sphingobacteriaceae</taxon>
        <taxon>Mucilaginibacter</taxon>
    </lineage>
</organism>
<dbReference type="Gene3D" id="1.20.20.10">
    <property type="entry name" value="F1F0 ATP synthase subunit C"/>
    <property type="match status" value="1"/>
</dbReference>
<evidence type="ECO:0000256" key="2">
    <source>
        <dbReference type="ARBA" id="ARBA00023121"/>
    </source>
</evidence>
<name>A0A563UJP0_9SPHI</name>
<keyword evidence="1" id="KW-0813">Transport</keyword>
<dbReference type="GO" id="GO:0045259">
    <property type="term" value="C:proton-transporting ATP synthase complex"/>
    <property type="evidence" value="ECO:0007669"/>
    <property type="project" value="UniProtKB-KW"/>
</dbReference>
<keyword evidence="5" id="KW-1185">Reference proteome</keyword>
<keyword evidence="1" id="KW-0375">Hydrogen ion transport</keyword>
<dbReference type="InterPro" id="IPR038662">
    <property type="entry name" value="ATP_synth_F0_csu_sf"/>
</dbReference>
<keyword evidence="3" id="KW-1133">Transmembrane helix</keyword>
<proteinExistence type="predicted"/>
<evidence type="ECO:0000256" key="1">
    <source>
        <dbReference type="ARBA" id="ARBA00022547"/>
    </source>
</evidence>